<dbReference type="Gene3D" id="3.90.1640.30">
    <property type="match status" value="1"/>
</dbReference>
<dbReference type="Gene3D" id="3.10.310.30">
    <property type="match status" value="1"/>
</dbReference>
<evidence type="ECO:0000256" key="3">
    <source>
        <dbReference type="ARBA" id="ARBA00022722"/>
    </source>
</evidence>
<comment type="similarity">
    <text evidence="1">Belongs to the RecJ family.</text>
</comment>
<evidence type="ECO:0000256" key="5">
    <source>
        <dbReference type="ARBA" id="ARBA00022839"/>
    </source>
</evidence>
<feature type="domain" description="DHHA1" evidence="7">
    <location>
        <begin position="350"/>
        <end position="441"/>
    </location>
</feature>
<dbReference type="InterPro" id="IPR001667">
    <property type="entry name" value="DDH_dom"/>
</dbReference>
<dbReference type="PANTHER" id="PTHR30255">
    <property type="entry name" value="SINGLE-STRANDED-DNA-SPECIFIC EXONUCLEASE RECJ"/>
    <property type="match status" value="1"/>
</dbReference>
<dbReference type="InterPro" id="IPR003156">
    <property type="entry name" value="DHHA1_dom"/>
</dbReference>
<dbReference type="Proteomes" id="UP000002217">
    <property type="component" value="Chromosome"/>
</dbReference>
<feature type="domain" description="RecJ OB" evidence="8">
    <location>
        <begin position="459"/>
        <end position="564"/>
    </location>
</feature>
<evidence type="ECO:0000256" key="4">
    <source>
        <dbReference type="ARBA" id="ARBA00022801"/>
    </source>
</evidence>
<feature type="domain" description="DDH" evidence="6">
    <location>
        <begin position="81"/>
        <end position="232"/>
    </location>
</feature>
<dbReference type="eggNOG" id="COG0608">
    <property type="taxonomic scope" value="Bacteria"/>
</dbReference>
<dbReference type="STRING" id="485916.Dtox_2289"/>
<reference evidence="9 10" key="1">
    <citation type="journal article" date="2009" name="Stand. Genomic Sci.">
        <title>Complete genome sequence of Desulfotomaculum acetoxidans type strain (5575).</title>
        <authorList>
            <person name="Spring S."/>
            <person name="Lapidus A."/>
            <person name="Schroder M."/>
            <person name="Gleim D."/>
            <person name="Sims D."/>
            <person name="Meincke L."/>
            <person name="Glavina Del Rio T."/>
            <person name="Tice H."/>
            <person name="Copeland A."/>
            <person name="Cheng J.F."/>
            <person name="Lucas S."/>
            <person name="Chen F."/>
            <person name="Nolan M."/>
            <person name="Bruce D."/>
            <person name="Goodwin L."/>
            <person name="Pitluck S."/>
            <person name="Ivanova N."/>
            <person name="Mavromatis K."/>
            <person name="Mikhailova N."/>
            <person name="Pati A."/>
            <person name="Chen A."/>
            <person name="Palaniappan K."/>
            <person name="Land M."/>
            <person name="Hauser L."/>
            <person name="Chang Y.J."/>
            <person name="Jeffries C.D."/>
            <person name="Chain P."/>
            <person name="Saunders E."/>
            <person name="Brettin T."/>
            <person name="Detter J.C."/>
            <person name="Goker M."/>
            <person name="Bristow J."/>
            <person name="Eisen J.A."/>
            <person name="Markowitz V."/>
            <person name="Hugenholtz P."/>
            <person name="Kyrpides N.C."/>
            <person name="Klenk H.P."/>
            <person name="Han C."/>
        </authorList>
    </citation>
    <scope>NUCLEOTIDE SEQUENCE [LARGE SCALE GENOMIC DNA]</scope>
    <source>
        <strain evidence="10">ATCC 49208 / DSM 771 / VKM B-1644</strain>
    </source>
</reference>
<dbReference type="InterPro" id="IPR038763">
    <property type="entry name" value="DHH_sf"/>
</dbReference>
<dbReference type="GO" id="GO:0008409">
    <property type="term" value="F:5'-3' exonuclease activity"/>
    <property type="evidence" value="ECO:0007669"/>
    <property type="project" value="InterPro"/>
</dbReference>
<dbReference type="InterPro" id="IPR041122">
    <property type="entry name" value="RecJ_OB"/>
</dbReference>
<dbReference type="PANTHER" id="PTHR30255:SF2">
    <property type="entry name" value="SINGLE-STRANDED-DNA-SPECIFIC EXONUCLEASE RECJ"/>
    <property type="match status" value="1"/>
</dbReference>
<proteinExistence type="inferred from homology"/>
<dbReference type="EMBL" id="CP001720">
    <property type="protein sequence ID" value="ACV63103.1"/>
    <property type="molecule type" value="Genomic_DNA"/>
</dbReference>
<dbReference type="Pfam" id="PF02272">
    <property type="entry name" value="DHHA1"/>
    <property type="match status" value="1"/>
</dbReference>
<dbReference type="GO" id="GO:0006310">
    <property type="term" value="P:DNA recombination"/>
    <property type="evidence" value="ECO:0007669"/>
    <property type="project" value="InterPro"/>
</dbReference>
<evidence type="ECO:0000256" key="2">
    <source>
        <dbReference type="ARBA" id="ARBA00019841"/>
    </source>
</evidence>
<dbReference type="NCBIfam" id="TIGR00644">
    <property type="entry name" value="recJ"/>
    <property type="match status" value="1"/>
</dbReference>
<sequence>MQKQKIWHIKENDLATQSIITKELGVSPILAQLMVNRGLGTVEQIKNFMEYDLSSLNNPYILQDMQKAVNRIIEAVNRSEKILIYGDYDVDGITGTALLVGALRRLTDHVNYYIPHRIKEGYGLHKEAVEKAAGQGYSLIITVDCGISGKEAVDWSVQNTKTDIIITDHHEPPPVLPAALAVINPKRKDCEYPFKELAGIGVALKLVQAVYAAANMSSETWKEYLDIVCLGTIADVVPLLGENRILVKYGLPYLTKTSKKGLIALIKASGLRGDITSGQVGFVLAPRLNAAGRLGDPFMAVELLLTEDEAQANQIAVVLDEKNRKRKSVEDAALKEAIQMIEREISFKQSKVLVLASEEWHPGVIGLVASRLVERYYKPVLAIALDGEQGKGSARSIPGFNLYQALEHCGKNLSGYGGHTMAAGFSLKRESLDNFIREINVYADEVISEDLLVPVMNLDGIFSLNDITEQVIAEIEKLAPFGQANPGPLLCCPEIQVVNFKGVGKEGEHLKIKIRKENGFIDGIGFNLASYSEMLATAERVNLAFVPEINEWQGKRHISLRIKDIQADTNIYRDSTGSQSINFTLAQEANCSTKNTYLMFQPEYILQEIIEYNTSNQIFLPDLSGRLIFPDANLQISLSPDTIITDKRNSSERINRLLATEFAKLTLIMVGCGYQTVELSRFLMKSRPDLKNRVRFLHLSMREEEINMVINDLYAGKILVLVTTLQSASGLKLSDLNKIMLFHLPFTRKEWGLLCYLLKNIAVSVQLDLVFGRHDRGINQQRLDSVMPFRNNLANLFSYLRQVITKAGKPTIELNLAAIVNNLNNNKLVRLSNFMIQLGMNVFKEIGLLEYQREGSNYQVKLLPTPKEKFNLPESVTYNRWQNIWEETKLFSQLLLKTPSEDFYYKL</sequence>
<dbReference type="OrthoDB" id="9809852at2"/>
<evidence type="ECO:0000259" key="6">
    <source>
        <dbReference type="Pfam" id="PF01368"/>
    </source>
</evidence>
<evidence type="ECO:0000256" key="1">
    <source>
        <dbReference type="ARBA" id="ARBA00005915"/>
    </source>
</evidence>
<dbReference type="RefSeq" id="WP_015757804.1">
    <property type="nucleotide sequence ID" value="NC_013216.1"/>
</dbReference>
<evidence type="ECO:0000313" key="10">
    <source>
        <dbReference type="Proteomes" id="UP000002217"/>
    </source>
</evidence>
<keyword evidence="5 9" id="KW-0269">Exonuclease</keyword>
<dbReference type="SUPFAM" id="SSF52540">
    <property type="entry name" value="P-loop containing nucleoside triphosphate hydrolases"/>
    <property type="match status" value="1"/>
</dbReference>
<evidence type="ECO:0000259" key="8">
    <source>
        <dbReference type="Pfam" id="PF17768"/>
    </source>
</evidence>
<keyword evidence="4" id="KW-0378">Hydrolase</keyword>
<dbReference type="GO" id="GO:0006281">
    <property type="term" value="P:DNA repair"/>
    <property type="evidence" value="ECO:0007669"/>
    <property type="project" value="InterPro"/>
</dbReference>
<evidence type="ECO:0000313" key="9">
    <source>
        <dbReference type="EMBL" id="ACV63103.1"/>
    </source>
</evidence>
<dbReference type="InterPro" id="IPR004610">
    <property type="entry name" value="RecJ"/>
</dbReference>
<protein>
    <recommendedName>
        <fullName evidence="2">Single-stranded-DNA-specific exonuclease RecJ</fullName>
    </recommendedName>
</protein>
<evidence type="ECO:0000259" key="7">
    <source>
        <dbReference type="Pfam" id="PF02272"/>
    </source>
</evidence>
<dbReference type="GO" id="GO:0003676">
    <property type="term" value="F:nucleic acid binding"/>
    <property type="evidence" value="ECO:0007669"/>
    <property type="project" value="InterPro"/>
</dbReference>
<keyword evidence="10" id="KW-1185">Reference proteome</keyword>
<dbReference type="InterPro" id="IPR051673">
    <property type="entry name" value="SSDNA_exonuclease_RecJ"/>
</dbReference>
<dbReference type="SUPFAM" id="SSF64182">
    <property type="entry name" value="DHH phosphoesterases"/>
    <property type="match status" value="1"/>
</dbReference>
<dbReference type="HOGENOM" id="CLU_009736_3_0_9"/>
<organism evidence="9 10">
    <name type="scientific">Desulfofarcimen acetoxidans (strain ATCC 49208 / DSM 771 / KCTC 5769 / VKM B-1644 / 5575)</name>
    <name type="common">Desulfotomaculum acetoxidans</name>
    <dbReference type="NCBI Taxonomy" id="485916"/>
    <lineage>
        <taxon>Bacteria</taxon>
        <taxon>Bacillati</taxon>
        <taxon>Bacillota</taxon>
        <taxon>Clostridia</taxon>
        <taxon>Eubacteriales</taxon>
        <taxon>Peptococcaceae</taxon>
        <taxon>Desulfofarcimen</taxon>
    </lineage>
</organism>
<accession>C8VZX5</accession>
<dbReference type="InterPro" id="IPR027417">
    <property type="entry name" value="P-loop_NTPase"/>
</dbReference>
<dbReference type="AlphaFoldDB" id="C8VZX5"/>
<dbReference type="Pfam" id="PF01368">
    <property type="entry name" value="DHH"/>
    <property type="match status" value="1"/>
</dbReference>
<dbReference type="Pfam" id="PF17768">
    <property type="entry name" value="RecJ_OB"/>
    <property type="match status" value="1"/>
</dbReference>
<dbReference type="KEGG" id="dae:Dtox_2289"/>
<name>C8VZX5_DESAS</name>
<gene>
    <name evidence="9" type="ordered locus">Dtox_2289</name>
</gene>
<keyword evidence="3" id="KW-0540">Nuclease</keyword>